<evidence type="ECO:0000313" key="8">
    <source>
        <dbReference type="RefSeq" id="WP_028312252.1"/>
    </source>
</evidence>
<keyword evidence="4" id="KW-1015">Disulfide bond</keyword>
<keyword evidence="7" id="KW-1185">Reference proteome</keyword>
<organism evidence="7 8">
    <name type="scientific">Derxia gummosa DSM 723</name>
    <dbReference type="NCBI Taxonomy" id="1121388"/>
    <lineage>
        <taxon>Bacteria</taxon>
        <taxon>Pseudomonadati</taxon>
        <taxon>Pseudomonadota</taxon>
        <taxon>Betaproteobacteria</taxon>
        <taxon>Burkholderiales</taxon>
        <taxon>Alcaligenaceae</taxon>
        <taxon>Derxia</taxon>
    </lineage>
</organism>
<dbReference type="PROSITE" id="PS51257">
    <property type="entry name" value="PROKAR_LIPOPROTEIN"/>
    <property type="match status" value="1"/>
</dbReference>
<feature type="disulfide bond" description="Redox-active" evidence="4">
    <location>
        <begin position="66"/>
        <end position="70"/>
    </location>
</feature>
<dbReference type="Gene3D" id="3.40.30.10">
    <property type="entry name" value="Glutaredoxin"/>
    <property type="match status" value="1"/>
</dbReference>
<evidence type="ECO:0000256" key="1">
    <source>
        <dbReference type="ARBA" id="ARBA00010996"/>
    </source>
</evidence>
<accession>A0A8B6X5P0</accession>
<reference evidence="8" key="3">
    <citation type="journal article" date="2005" name="Proteins">
        <title>Structural classification of thioredoxin-like fold proteins.</title>
        <authorList>
            <person name="Qi Y."/>
            <person name="Grishin N.V."/>
        </authorList>
    </citation>
    <scope>NUCLEOTIDE SEQUENCE</scope>
</reference>
<dbReference type="CDD" id="cd02968">
    <property type="entry name" value="SCO"/>
    <property type="match status" value="1"/>
</dbReference>
<protein>
    <submittedName>
        <fullName evidence="8">SCO family protein</fullName>
    </submittedName>
</protein>
<dbReference type="OrthoDB" id="9790194at2"/>
<feature type="signal peptide" evidence="5">
    <location>
        <begin position="1"/>
        <end position="20"/>
    </location>
</feature>
<evidence type="ECO:0000256" key="3">
    <source>
        <dbReference type="PIRSR" id="PIRSR603782-1"/>
    </source>
</evidence>
<dbReference type="InterPro" id="IPR003782">
    <property type="entry name" value="SCO1/SenC"/>
</dbReference>
<evidence type="ECO:0000259" key="6">
    <source>
        <dbReference type="PROSITE" id="PS51352"/>
    </source>
</evidence>
<dbReference type="Proteomes" id="UP000675920">
    <property type="component" value="Unplaced"/>
</dbReference>
<dbReference type="InterPro" id="IPR036249">
    <property type="entry name" value="Thioredoxin-like_sf"/>
</dbReference>
<evidence type="ECO:0000256" key="5">
    <source>
        <dbReference type="SAM" id="SignalP"/>
    </source>
</evidence>
<comment type="similarity">
    <text evidence="1">Belongs to the SCO1/2 family.</text>
</comment>
<dbReference type="PANTHER" id="PTHR12151:SF25">
    <property type="entry name" value="LINALOOL DEHYDRATASE_ISOMERASE DOMAIN-CONTAINING PROTEIN"/>
    <property type="match status" value="1"/>
</dbReference>
<dbReference type="AlphaFoldDB" id="A0A8B6X5P0"/>
<dbReference type="PROSITE" id="PS51352">
    <property type="entry name" value="THIOREDOXIN_2"/>
    <property type="match status" value="1"/>
</dbReference>
<feature type="binding site" evidence="3">
    <location>
        <position position="70"/>
    </location>
    <ligand>
        <name>Cu cation</name>
        <dbReference type="ChEBI" id="CHEBI:23378"/>
    </ligand>
</feature>
<dbReference type="FunFam" id="3.40.30.10:FF:000013">
    <property type="entry name" value="Blast:Protein SCO1 homolog, mitochondrial"/>
    <property type="match status" value="1"/>
</dbReference>
<keyword evidence="3" id="KW-0479">Metal-binding</keyword>
<dbReference type="Pfam" id="PF02630">
    <property type="entry name" value="SCO1-SenC"/>
    <property type="match status" value="1"/>
</dbReference>
<dbReference type="GO" id="GO:0046872">
    <property type="term" value="F:metal ion binding"/>
    <property type="evidence" value="ECO:0007669"/>
    <property type="project" value="UniProtKB-KW"/>
</dbReference>
<dbReference type="PANTHER" id="PTHR12151">
    <property type="entry name" value="ELECTRON TRANSPORT PROTIN SCO1/SENC FAMILY MEMBER"/>
    <property type="match status" value="1"/>
</dbReference>
<dbReference type="SUPFAM" id="SSF52833">
    <property type="entry name" value="Thioredoxin-like"/>
    <property type="match status" value="1"/>
</dbReference>
<evidence type="ECO:0000256" key="4">
    <source>
        <dbReference type="PIRSR" id="PIRSR603782-2"/>
    </source>
</evidence>
<proteinExistence type="inferred from homology"/>
<sequence>MKLAAVLLASVIAIAGCSRAPEFHGTDITGSSIGGDFTLTGHDGKPHSIGEYKGKAVVLFFGFTHCPDICPTTMATLSQAMKQLGPDADRVQVLFVSVDPERDTPDLLGHYVPAFDPRFVGLTGTPEQVADVAKQWRAFYQKVPGSTPDSYSVDHFAGMYVLDAEGRLRLFLRGEQPPADIAADLKKIVG</sequence>
<dbReference type="InterPro" id="IPR013766">
    <property type="entry name" value="Thioredoxin_domain"/>
</dbReference>
<evidence type="ECO:0000256" key="2">
    <source>
        <dbReference type="ARBA" id="ARBA00023008"/>
    </source>
</evidence>
<reference evidence="8" key="2">
    <citation type="journal article" date="2000" name="J. Mol. Med.">
        <title>Cytochrome c oxidase assembly factors with a thioredoxin fold are conserved among prokaryotes and eukaryotes.</title>
        <authorList>
            <person name="Chinenov Y.V."/>
        </authorList>
    </citation>
    <scope>NUCLEOTIDE SEQUENCE</scope>
</reference>
<dbReference type="RefSeq" id="WP_028312252.1">
    <property type="nucleotide sequence ID" value="NZ_AXWS01000015.1"/>
</dbReference>
<evidence type="ECO:0000313" key="7">
    <source>
        <dbReference type="Proteomes" id="UP000675920"/>
    </source>
</evidence>
<name>A0A8B6X5P0_9BURK</name>
<reference evidence="8" key="1">
    <citation type="journal article" date="1999" name="J. Bacteriol.">
        <title>The thioredoxin superfamily: redundancy, specificity, and gray-area genomics.</title>
        <authorList>
            <person name="Aslund F."/>
            <person name="Beckwith J."/>
        </authorList>
    </citation>
    <scope>NUCLEOTIDE SEQUENCE</scope>
</reference>
<reference evidence="8" key="4">
    <citation type="submission" date="2025-08" db="UniProtKB">
        <authorList>
            <consortium name="RefSeq"/>
        </authorList>
    </citation>
    <scope>IDENTIFICATION</scope>
</reference>
<keyword evidence="5" id="KW-0732">Signal</keyword>
<keyword evidence="2 3" id="KW-0186">Copper</keyword>
<feature type="binding site" evidence="3">
    <location>
        <position position="155"/>
    </location>
    <ligand>
        <name>Cu cation</name>
        <dbReference type="ChEBI" id="CHEBI:23378"/>
    </ligand>
</feature>
<feature type="binding site" evidence="3">
    <location>
        <position position="66"/>
    </location>
    <ligand>
        <name>Cu cation</name>
        <dbReference type="ChEBI" id="CHEBI:23378"/>
    </ligand>
</feature>
<feature type="chain" id="PRO_5034448436" evidence="5">
    <location>
        <begin position="21"/>
        <end position="190"/>
    </location>
</feature>
<feature type="domain" description="Thioredoxin" evidence="6">
    <location>
        <begin position="28"/>
        <end position="190"/>
    </location>
</feature>